<name>A0A1Z8B251_9FLAO</name>
<evidence type="ECO:0000256" key="2">
    <source>
        <dbReference type="ARBA" id="ARBA00022723"/>
    </source>
</evidence>
<comment type="caution">
    <text evidence="8">The sequence shown here is derived from an EMBL/GenBank/DDBJ whole genome shotgun (WGS) entry which is preliminary data.</text>
</comment>
<evidence type="ECO:0000313" key="9">
    <source>
        <dbReference type="Proteomes" id="UP000196102"/>
    </source>
</evidence>
<evidence type="ECO:0000256" key="6">
    <source>
        <dbReference type="RuleBase" id="RU003983"/>
    </source>
</evidence>
<dbReference type="EMBL" id="MAAX01000091">
    <property type="protein sequence ID" value="OUS16528.1"/>
    <property type="molecule type" value="Genomic_DNA"/>
</dbReference>
<evidence type="ECO:0000313" key="8">
    <source>
        <dbReference type="EMBL" id="OUS16528.1"/>
    </source>
</evidence>
<evidence type="ECO:0000256" key="4">
    <source>
        <dbReference type="ARBA" id="ARBA00022833"/>
    </source>
</evidence>
<comment type="cofactor">
    <cofactor evidence="6">
        <name>Zn(2+)</name>
        <dbReference type="ChEBI" id="CHEBI:29105"/>
    </cofactor>
    <text evidence="6">Binds 1 zinc ion per subunit.</text>
</comment>
<feature type="domain" description="Peptidase M48" evidence="7">
    <location>
        <begin position="92"/>
        <end position="136"/>
    </location>
</feature>
<gene>
    <name evidence="8" type="ORF">A9Q93_05640</name>
</gene>
<keyword evidence="5 6" id="KW-0482">Metalloprotease</keyword>
<keyword evidence="2" id="KW-0479">Metal-binding</keyword>
<reference evidence="9" key="1">
    <citation type="journal article" date="2017" name="Proc. Natl. Acad. Sci. U.S.A.">
        <title>Simulation of Deepwater Horizon oil plume reveals substrate specialization within a complex community of hydrocarbon-degraders.</title>
        <authorList>
            <person name="Hu P."/>
            <person name="Dubinsky E.A."/>
            <person name="Probst A.J."/>
            <person name="Wang J."/>
            <person name="Sieber C.M.K."/>
            <person name="Tom L.M."/>
            <person name="Gardinali P."/>
            <person name="Banfield J.F."/>
            <person name="Atlas R.M."/>
            <person name="Andersen G.L."/>
        </authorList>
    </citation>
    <scope>NUCLEOTIDE SEQUENCE [LARGE SCALE GENOMIC DNA]</scope>
</reference>
<dbReference type="AlphaFoldDB" id="A0A1Z8B251"/>
<dbReference type="InterPro" id="IPR001915">
    <property type="entry name" value="Peptidase_M48"/>
</dbReference>
<dbReference type="Gene3D" id="3.30.2010.10">
    <property type="entry name" value="Metalloproteases ('zincins'), catalytic domain"/>
    <property type="match status" value="1"/>
</dbReference>
<dbReference type="RefSeq" id="WP_303686425.1">
    <property type="nucleotide sequence ID" value="NZ_CAJXYO010000006.1"/>
</dbReference>
<evidence type="ECO:0000259" key="7">
    <source>
        <dbReference type="Pfam" id="PF01435"/>
    </source>
</evidence>
<protein>
    <submittedName>
        <fullName evidence="8">Peptidase M48</fullName>
    </submittedName>
</protein>
<evidence type="ECO:0000256" key="3">
    <source>
        <dbReference type="ARBA" id="ARBA00022801"/>
    </source>
</evidence>
<dbReference type="GO" id="GO:0006508">
    <property type="term" value="P:proteolysis"/>
    <property type="evidence" value="ECO:0007669"/>
    <property type="project" value="UniProtKB-KW"/>
</dbReference>
<sequence length="413" mass="48270">MTEDLAMDQNAVLEPLAYHRKLRNHLKSRKKTWQWFKDEKVKTQQVESFKKDLLKNTYRLDQDSHSSLYNIAREICSTLNIDAQVIFYQENNSIQLNASISILEKEAHIVFSGNILQLLDDRQLKALVAHELSHYLFFKIEDGDYEVTQRIVLALANDSRSEDSIIETARIFQLYLELFCDAGAFKVCREHYSVIQMLIKLNTGLAEVNAQSYLDQAKEIISQEEESTNQTTHPESYIRSIALDLKARKEKDYEEKLHQLIEGKWDINSLDIFEQEATRKLTLNFIQLILKPQWMNSAAVTNHAQQYFSEFKRSDEVDISTLSRRLKHTTPSTKSYLCYVLLDFSRIDSALEKLPLAHTLEIAELLELQEDYERILRKELKMTIRDFKKLKEDAVADLSKVTENQNNSIYDDE</sequence>
<keyword evidence="1 6" id="KW-0645">Protease</keyword>
<dbReference type="GO" id="GO:0004222">
    <property type="term" value="F:metalloendopeptidase activity"/>
    <property type="evidence" value="ECO:0007669"/>
    <property type="project" value="InterPro"/>
</dbReference>
<dbReference type="GO" id="GO:0046872">
    <property type="term" value="F:metal ion binding"/>
    <property type="evidence" value="ECO:0007669"/>
    <property type="project" value="UniProtKB-KW"/>
</dbReference>
<evidence type="ECO:0000256" key="5">
    <source>
        <dbReference type="ARBA" id="ARBA00023049"/>
    </source>
</evidence>
<dbReference type="Proteomes" id="UP000196102">
    <property type="component" value="Unassembled WGS sequence"/>
</dbReference>
<keyword evidence="4 6" id="KW-0862">Zinc</keyword>
<evidence type="ECO:0000256" key="1">
    <source>
        <dbReference type="ARBA" id="ARBA00022670"/>
    </source>
</evidence>
<dbReference type="Pfam" id="PF01435">
    <property type="entry name" value="Peptidase_M48"/>
    <property type="match status" value="1"/>
</dbReference>
<proteinExistence type="inferred from homology"/>
<accession>A0A1Z8B251</accession>
<organism evidence="8 9">
    <name type="scientific">Nonlabens dokdonensis</name>
    <dbReference type="NCBI Taxonomy" id="328515"/>
    <lineage>
        <taxon>Bacteria</taxon>
        <taxon>Pseudomonadati</taxon>
        <taxon>Bacteroidota</taxon>
        <taxon>Flavobacteriia</taxon>
        <taxon>Flavobacteriales</taxon>
        <taxon>Flavobacteriaceae</taxon>
        <taxon>Nonlabens</taxon>
    </lineage>
</organism>
<keyword evidence="3 6" id="KW-0378">Hydrolase</keyword>
<comment type="similarity">
    <text evidence="6">Belongs to the peptidase M48 family.</text>
</comment>